<gene>
    <name evidence="3" type="ORF">DFR85_01750</name>
</gene>
<dbReference type="SUPFAM" id="SSF52141">
    <property type="entry name" value="Uracil-DNA glycosylase-like"/>
    <property type="match status" value="1"/>
</dbReference>
<dbReference type="Proteomes" id="UP000248044">
    <property type="component" value="Chromosome"/>
</dbReference>
<dbReference type="Pfam" id="PF17884">
    <property type="entry name" value="DUF5591"/>
    <property type="match status" value="1"/>
</dbReference>
<feature type="domain" description="DUF5591" evidence="2">
    <location>
        <begin position="27"/>
        <end position="156"/>
    </location>
</feature>
<protein>
    <recommendedName>
        <fullName evidence="2">DUF5591 domain-containing protein</fullName>
    </recommendedName>
</protein>
<dbReference type="AlphaFoldDB" id="A0A2U9IC03"/>
<proteinExistence type="predicted"/>
<sequence>MNCPPLKGERVIKEKGKDPFKHPVVMEWHQFFIKNWKSDKEIAFLLPCTSVKPYNRSPTHKLAYSIAKKFNLNLQFYSVSEPMLLVPREYENCYPFNSYDYPPNMMTEEEKQEFINLLSVALQKIAEFHNRIIAVLPKHHYTIVEKAEQKANIKIELHPYGKLAFKTISDTLKSIK</sequence>
<evidence type="ECO:0000256" key="1">
    <source>
        <dbReference type="ARBA" id="ARBA00022694"/>
    </source>
</evidence>
<dbReference type="EMBL" id="CP029289">
    <property type="protein sequence ID" value="AWR93524.1"/>
    <property type="molecule type" value="Genomic_DNA"/>
</dbReference>
<dbReference type="InterPro" id="IPR040777">
    <property type="entry name" value="DUF5591"/>
</dbReference>
<dbReference type="KEGG" id="abri:DFR85_01750"/>
<organism evidence="3 4">
    <name type="scientific">Acidianus brierleyi</name>
    <dbReference type="NCBI Taxonomy" id="41673"/>
    <lineage>
        <taxon>Archaea</taxon>
        <taxon>Thermoproteota</taxon>
        <taxon>Thermoprotei</taxon>
        <taxon>Sulfolobales</taxon>
        <taxon>Sulfolobaceae</taxon>
        <taxon>Acidianus</taxon>
    </lineage>
</organism>
<dbReference type="RefSeq" id="WP_110269408.1">
    <property type="nucleotide sequence ID" value="NZ_CP029289.2"/>
</dbReference>
<keyword evidence="1" id="KW-0819">tRNA processing</keyword>
<evidence type="ECO:0000259" key="2">
    <source>
        <dbReference type="Pfam" id="PF17884"/>
    </source>
</evidence>
<evidence type="ECO:0000313" key="4">
    <source>
        <dbReference type="Proteomes" id="UP000248044"/>
    </source>
</evidence>
<name>A0A2U9IC03_9CREN</name>
<reference evidence="3 4" key="1">
    <citation type="submission" date="2018-05" db="EMBL/GenBank/DDBJ databases">
        <title>Complete Genome Sequences of Extremely Thermoacidophilic, Metal-Mobilizing Type-Strain Members of the Archaeal Family Sulfolobaceae: Acidianus brierleyi DSM-1651T, Acidianus sulfidivorans DSM-18786T, Metallosphaera hakonensis DSM-7519T, and Metallosphaera prunae DSM-10039T.</title>
        <authorList>
            <person name="Counts J.A."/>
            <person name="Kelly R.M."/>
        </authorList>
    </citation>
    <scope>NUCLEOTIDE SEQUENCE [LARGE SCALE GENOMIC DNA]</scope>
    <source>
        <strain evidence="3 4">DSM 1651</strain>
    </source>
</reference>
<evidence type="ECO:0000313" key="3">
    <source>
        <dbReference type="EMBL" id="AWR93524.1"/>
    </source>
</evidence>
<dbReference type="InterPro" id="IPR036895">
    <property type="entry name" value="Uracil-DNA_glycosylase-like_sf"/>
</dbReference>
<accession>A0A2U9IC03</accession>
<dbReference type="Gene3D" id="3.40.50.10630">
    <property type="entry name" value="Uracil-DNA glycosylase-like"/>
    <property type="match status" value="1"/>
</dbReference>
<keyword evidence="4" id="KW-1185">Reference proteome</keyword>
<dbReference type="GO" id="GO:0008033">
    <property type="term" value="P:tRNA processing"/>
    <property type="evidence" value="ECO:0007669"/>
    <property type="project" value="UniProtKB-KW"/>
</dbReference>
<dbReference type="GeneID" id="36830840"/>